<proteinExistence type="predicted"/>
<evidence type="ECO:0000256" key="1">
    <source>
        <dbReference type="ARBA" id="ARBA00023122"/>
    </source>
</evidence>
<protein>
    <recommendedName>
        <fullName evidence="4">CBS domain-containing protein</fullName>
    </recommendedName>
</protein>
<feature type="transmembrane region" description="Helical" evidence="3">
    <location>
        <begin position="188"/>
        <end position="212"/>
    </location>
</feature>
<dbReference type="EMBL" id="MHQV01000042">
    <property type="protein sequence ID" value="OHA10066.1"/>
    <property type="molecule type" value="Genomic_DNA"/>
</dbReference>
<dbReference type="Gene3D" id="3.10.580.10">
    <property type="entry name" value="CBS-domain"/>
    <property type="match status" value="1"/>
</dbReference>
<dbReference type="InterPro" id="IPR051257">
    <property type="entry name" value="Diverse_CBS-Domain"/>
</dbReference>
<evidence type="ECO:0000313" key="6">
    <source>
        <dbReference type="Proteomes" id="UP000179052"/>
    </source>
</evidence>
<dbReference type="InterPro" id="IPR046342">
    <property type="entry name" value="CBS_dom_sf"/>
</dbReference>
<keyword evidence="3" id="KW-0472">Membrane</keyword>
<dbReference type="STRING" id="1802283.A3H71_01440"/>
<dbReference type="InterPro" id="IPR000644">
    <property type="entry name" value="CBS_dom"/>
</dbReference>
<feature type="domain" description="CBS" evidence="4">
    <location>
        <begin position="10"/>
        <end position="67"/>
    </location>
</feature>
<name>A0A1G2LEP0_9BACT</name>
<feature type="domain" description="CBS" evidence="4">
    <location>
        <begin position="100"/>
        <end position="160"/>
    </location>
</feature>
<dbReference type="CDD" id="cd04586">
    <property type="entry name" value="CBS_pair_BON_assoc"/>
    <property type="match status" value="1"/>
</dbReference>
<dbReference type="SUPFAM" id="SSF54631">
    <property type="entry name" value="CBS-domain pair"/>
    <property type="match status" value="1"/>
</dbReference>
<organism evidence="5 6">
    <name type="scientific">Candidatus Sungbacteria bacterium RIFCSPLOWO2_02_FULL_48_13b</name>
    <dbReference type="NCBI Taxonomy" id="1802283"/>
    <lineage>
        <taxon>Bacteria</taxon>
        <taxon>Candidatus Sungiibacteriota</taxon>
    </lineage>
</organism>
<dbReference type="Proteomes" id="UP000179052">
    <property type="component" value="Unassembled WGS sequence"/>
</dbReference>
<dbReference type="AlphaFoldDB" id="A0A1G2LEP0"/>
<keyword evidence="3" id="KW-0812">Transmembrane</keyword>
<reference evidence="5 6" key="1">
    <citation type="journal article" date="2016" name="Nat. Commun.">
        <title>Thousands of microbial genomes shed light on interconnected biogeochemical processes in an aquifer system.</title>
        <authorList>
            <person name="Anantharaman K."/>
            <person name="Brown C.T."/>
            <person name="Hug L.A."/>
            <person name="Sharon I."/>
            <person name="Castelle C.J."/>
            <person name="Probst A.J."/>
            <person name="Thomas B.C."/>
            <person name="Singh A."/>
            <person name="Wilkins M.J."/>
            <person name="Karaoz U."/>
            <person name="Brodie E.L."/>
            <person name="Williams K.H."/>
            <person name="Hubbard S.S."/>
            <person name="Banfield J.F."/>
        </authorList>
    </citation>
    <scope>NUCLEOTIDE SEQUENCE [LARGE SCALE GENOMIC DNA]</scope>
</reference>
<sequence length="220" mass="24729">MDIPKVKEVMFTKVFSVTTETPFIEAANILLKNNFNGVPVVDAAKRVVGILTDFDVIAKASKIHLPLFMRLMTDHDADEIPEEVKNDVKELLNLRVADVMNNDPLMLSEDSTLEQAVSIFEMHHRVNPILVINSGRALVGVLARSDIIRFYTNSTRAGASSKVTDRDAAQFIREFHSNITQITRKFKIWFWAGASLFIIIILGAFLLFLNLLSSVIQNAR</sequence>
<keyword evidence="1 2" id="KW-0129">CBS domain</keyword>
<evidence type="ECO:0000256" key="2">
    <source>
        <dbReference type="PROSITE-ProRule" id="PRU00703"/>
    </source>
</evidence>
<evidence type="ECO:0000259" key="4">
    <source>
        <dbReference type="PROSITE" id="PS51371"/>
    </source>
</evidence>
<dbReference type="PANTHER" id="PTHR43080:SF26">
    <property type="entry name" value="REGULATORY PROTEIN"/>
    <property type="match status" value="1"/>
</dbReference>
<dbReference type="PROSITE" id="PS51371">
    <property type="entry name" value="CBS"/>
    <property type="match status" value="2"/>
</dbReference>
<gene>
    <name evidence="5" type="ORF">A3H71_01440</name>
</gene>
<comment type="caution">
    <text evidence="5">The sequence shown here is derived from an EMBL/GenBank/DDBJ whole genome shotgun (WGS) entry which is preliminary data.</text>
</comment>
<evidence type="ECO:0000256" key="3">
    <source>
        <dbReference type="SAM" id="Phobius"/>
    </source>
</evidence>
<dbReference type="Pfam" id="PF00571">
    <property type="entry name" value="CBS"/>
    <property type="match status" value="2"/>
</dbReference>
<accession>A0A1G2LEP0</accession>
<dbReference type="PANTHER" id="PTHR43080">
    <property type="entry name" value="CBS DOMAIN-CONTAINING PROTEIN CBSX3, MITOCHONDRIAL"/>
    <property type="match status" value="1"/>
</dbReference>
<keyword evidence="3" id="KW-1133">Transmembrane helix</keyword>
<evidence type="ECO:0000313" key="5">
    <source>
        <dbReference type="EMBL" id="OHA10066.1"/>
    </source>
</evidence>
<dbReference type="SMART" id="SM00116">
    <property type="entry name" value="CBS"/>
    <property type="match status" value="2"/>
</dbReference>